<sequence>TGPAARAGPPGALGLPRRPPGRRDRRGHGHARDVHGLRTGPGDLHRPPPGGGALPLAGGPGARARLPEGRAPARQVGARGGGGHEPAQVHGAPARPRARARALPPLRPRAGRLGALVQGPAGRLPHPPL</sequence>
<feature type="compositionally biased region" description="Low complexity" evidence="1">
    <location>
        <begin position="1"/>
        <end position="16"/>
    </location>
</feature>
<proteinExistence type="predicted"/>
<feature type="compositionally biased region" description="Basic residues" evidence="1">
    <location>
        <begin position="19"/>
        <end position="29"/>
    </location>
</feature>
<accession>A0A6J4TRK4</accession>
<name>A0A6J4TRK4_9ACTN</name>
<organism evidence="2">
    <name type="scientific">uncultured Solirubrobacteraceae bacterium</name>
    <dbReference type="NCBI Taxonomy" id="1162706"/>
    <lineage>
        <taxon>Bacteria</taxon>
        <taxon>Bacillati</taxon>
        <taxon>Actinomycetota</taxon>
        <taxon>Thermoleophilia</taxon>
        <taxon>Solirubrobacterales</taxon>
        <taxon>Solirubrobacteraceae</taxon>
        <taxon>environmental samples</taxon>
    </lineage>
</organism>
<feature type="non-terminal residue" evidence="2">
    <location>
        <position position="1"/>
    </location>
</feature>
<reference evidence="2" key="1">
    <citation type="submission" date="2020-02" db="EMBL/GenBank/DDBJ databases">
        <authorList>
            <person name="Meier V. D."/>
        </authorList>
    </citation>
    <scope>NUCLEOTIDE SEQUENCE</scope>
    <source>
        <strain evidence="2">AVDCRST_MAG13</strain>
    </source>
</reference>
<dbReference type="AlphaFoldDB" id="A0A6J4TRK4"/>
<feature type="region of interest" description="Disordered" evidence="1">
    <location>
        <begin position="1"/>
        <end position="129"/>
    </location>
</feature>
<feature type="non-terminal residue" evidence="2">
    <location>
        <position position="129"/>
    </location>
</feature>
<protein>
    <submittedName>
        <fullName evidence="2">Uncharacterized protein</fullName>
    </submittedName>
</protein>
<gene>
    <name evidence="2" type="ORF">AVDCRST_MAG13-3957</name>
</gene>
<evidence type="ECO:0000313" key="2">
    <source>
        <dbReference type="EMBL" id="CAA9528583.1"/>
    </source>
</evidence>
<evidence type="ECO:0000256" key="1">
    <source>
        <dbReference type="SAM" id="MobiDB-lite"/>
    </source>
</evidence>
<dbReference type="EMBL" id="CADCVO010000609">
    <property type="protein sequence ID" value="CAA9528583.1"/>
    <property type="molecule type" value="Genomic_DNA"/>
</dbReference>